<comment type="caution">
    <text evidence="1">The sequence shown here is derived from an EMBL/GenBank/DDBJ whole genome shotgun (WGS) entry which is preliminary data.</text>
</comment>
<dbReference type="RefSeq" id="WP_074926520.1">
    <property type="nucleotide sequence ID" value="NZ_AP031445.1"/>
</dbReference>
<dbReference type="Proteomes" id="UP000315200">
    <property type="component" value="Unassembled WGS sequence"/>
</dbReference>
<gene>
    <name evidence="1" type="ORF">Ccl03g_42470</name>
</gene>
<name>A0A829WF17_9FIRM</name>
<proteinExistence type="predicted"/>
<evidence type="ECO:0000313" key="2">
    <source>
        <dbReference type="Proteomes" id="UP000315200"/>
    </source>
</evidence>
<evidence type="ECO:0000313" key="1">
    <source>
        <dbReference type="EMBL" id="GEA38534.1"/>
    </source>
</evidence>
<dbReference type="GeneID" id="97209349"/>
<reference evidence="1 2" key="1">
    <citation type="submission" date="2019-06" db="EMBL/GenBank/DDBJ databases">
        <title>Draft genome sequence of [Clostridium] clostridioforme NBRC 113352.</title>
        <authorList>
            <person name="Miura T."/>
            <person name="Furukawa M."/>
            <person name="Shimamura M."/>
            <person name="Ohyama Y."/>
            <person name="Yamazoe A."/>
            <person name="Kawasaki H."/>
        </authorList>
    </citation>
    <scope>NUCLEOTIDE SEQUENCE [LARGE SCALE GENOMIC DNA]</scope>
    <source>
        <strain evidence="1 2">NBRC 113352</strain>
    </source>
</reference>
<protein>
    <submittedName>
        <fullName evidence="1">Uncharacterized protein</fullName>
    </submittedName>
</protein>
<dbReference type="AlphaFoldDB" id="A0A829WF17"/>
<sequence length="153" mass="17250">MSSLLNALHQGVQVVYGTEIFDRDTAGGYVLLPGVVQSKDTGELCIALLELDLQSSGEHCATDFLIRYGCISQSEQEMPDDVRKFLRETYGAYDYGYTATLTDDIHVDKSSLPPEMREVLEHFREHEFIPYDPKYHFQGTEAAPEDEGELEHG</sequence>
<dbReference type="EMBL" id="BJLB01000001">
    <property type="protein sequence ID" value="GEA38534.1"/>
    <property type="molecule type" value="Genomic_DNA"/>
</dbReference>
<organism evidence="1 2">
    <name type="scientific">Enterocloster clostridioformis</name>
    <dbReference type="NCBI Taxonomy" id="1531"/>
    <lineage>
        <taxon>Bacteria</taxon>
        <taxon>Bacillati</taxon>
        <taxon>Bacillota</taxon>
        <taxon>Clostridia</taxon>
        <taxon>Lachnospirales</taxon>
        <taxon>Lachnospiraceae</taxon>
        <taxon>Enterocloster</taxon>
    </lineage>
</organism>
<accession>A0A829WF17</accession>